<keyword evidence="3 10" id="KW-0997">Cell inner membrane</keyword>
<dbReference type="UniPathway" id="UPA00359">
    <property type="reaction ID" value="UER00480"/>
</dbReference>
<dbReference type="AlphaFoldDB" id="A0A556AUP5"/>
<dbReference type="GO" id="GO:0019897">
    <property type="term" value="C:extrinsic component of plasma membrane"/>
    <property type="evidence" value="ECO:0007669"/>
    <property type="project" value="UniProtKB-UniRule"/>
</dbReference>
<dbReference type="Pfam" id="PF00149">
    <property type="entry name" value="Metallophos"/>
    <property type="match status" value="1"/>
</dbReference>
<dbReference type="EC" id="3.6.1.54" evidence="10"/>
<dbReference type="NCBIfam" id="NF003743">
    <property type="entry name" value="PRK05340.1"/>
    <property type="match status" value="1"/>
</dbReference>
<feature type="binding site" evidence="10">
    <location>
        <position position="48"/>
    </location>
    <ligand>
        <name>Mn(2+)</name>
        <dbReference type="ChEBI" id="CHEBI:29035"/>
        <label>1</label>
    </ligand>
</feature>
<dbReference type="InterPro" id="IPR004843">
    <property type="entry name" value="Calcineurin-like_PHP"/>
</dbReference>
<dbReference type="SUPFAM" id="SSF56300">
    <property type="entry name" value="Metallo-dependent phosphatases"/>
    <property type="match status" value="1"/>
</dbReference>
<keyword evidence="5 10" id="KW-0479">Metal-binding</keyword>
<evidence type="ECO:0000256" key="2">
    <source>
        <dbReference type="ARBA" id="ARBA00022516"/>
    </source>
</evidence>
<feature type="binding site" evidence="10">
    <location>
        <position position="204"/>
    </location>
    <ligand>
        <name>substrate</name>
    </ligand>
</feature>
<keyword evidence="7 10" id="KW-0443">Lipid metabolism</keyword>
<evidence type="ECO:0000256" key="4">
    <source>
        <dbReference type="ARBA" id="ARBA00022556"/>
    </source>
</evidence>
<comment type="similarity">
    <text evidence="10">Belongs to the LpxH family.</text>
</comment>
<feature type="binding site" evidence="10">
    <location>
        <position position="176"/>
    </location>
    <ligand>
        <name>substrate</name>
    </ligand>
</feature>
<dbReference type="Proteomes" id="UP000318405">
    <property type="component" value="Unassembled WGS sequence"/>
</dbReference>
<comment type="catalytic activity">
    <reaction evidence="10">
        <text>UDP-2-N,3-O-bis[(3R)-3-hydroxytetradecanoyl]-alpha-D-glucosamine + H2O = 2-N,3-O-bis[(3R)-3-hydroxytetradecanoyl]-alpha-D-glucosaminyl 1-phosphate + UMP + 2 H(+)</text>
        <dbReference type="Rhea" id="RHEA:25213"/>
        <dbReference type="ChEBI" id="CHEBI:15377"/>
        <dbReference type="ChEBI" id="CHEBI:15378"/>
        <dbReference type="ChEBI" id="CHEBI:57865"/>
        <dbReference type="ChEBI" id="CHEBI:57957"/>
        <dbReference type="ChEBI" id="CHEBI:78847"/>
        <dbReference type="EC" id="3.6.1.54"/>
    </reaction>
</comment>
<comment type="function">
    <text evidence="10">Hydrolyzes the pyrophosphate bond of UDP-2,3-diacylglucosamine to yield 2,3-diacylglucosamine 1-phosphate (lipid X) and UMP by catalyzing the attack of water at the alpha-P atom. Involved in the biosynthesis of lipid A, a phosphorylated glycolipid that anchors the lipopolysaccharide to the outer membrane of the cell.</text>
</comment>
<evidence type="ECO:0000256" key="7">
    <source>
        <dbReference type="ARBA" id="ARBA00023098"/>
    </source>
</evidence>
<dbReference type="Gene3D" id="3.60.21.10">
    <property type="match status" value="1"/>
</dbReference>
<dbReference type="NCBIfam" id="TIGR01854">
    <property type="entry name" value="lipid_A_lpxH"/>
    <property type="match status" value="1"/>
</dbReference>
<feature type="binding site" evidence="10">
    <location>
        <position position="173"/>
    </location>
    <ligand>
        <name>substrate</name>
    </ligand>
</feature>
<evidence type="ECO:0000256" key="6">
    <source>
        <dbReference type="ARBA" id="ARBA00022801"/>
    </source>
</evidence>
<comment type="subcellular location">
    <subcellularLocation>
        <location evidence="10">Cell inner membrane</location>
        <topology evidence="10">Peripheral membrane protein</topology>
        <orientation evidence="10">Cytoplasmic side</orientation>
    </subcellularLocation>
</comment>
<name>A0A556AUP5_9BURK</name>
<dbReference type="GO" id="GO:0005737">
    <property type="term" value="C:cytoplasm"/>
    <property type="evidence" value="ECO:0007669"/>
    <property type="project" value="InterPro"/>
</dbReference>
<dbReference type="InterPro" id="IPR043461">
    <property type="entry name" value="LpxH-like"/>
</dbReference>
<feature type="binding site" evidence="10">
    <location>
        <position position="206"/>
    </location>
    <ligand>
        <name>Mn(2+)</name>
        <dbReference type="ChEBI" id="CHEBI:29035"/>
        <label>1</label>
    </ligand>
</feature>
<comment type="cofactor">
    <cofactor evidence="10">
        <name>Mn(2+)</name>
        <dbReference type="ChEBI" id="CHEBI:29035"/>
    </cofactor>
    <text evidence="10">Binds 2 Mn(2+) ions per subunit in a binuclear metal center.</text>
</comment>
<keyword evidence="9 10" id="KW-0464">Manganese</keyword>
<keyword evidence="4 10" id="KW-0441">Lipid A biosynthesis</keyword>
<reference evidence="12 13" key="1">
    <citation type="submission" date="2019-07" db="EMBL/GenBank/DDBJ databases">
        <title>Qingshengfaniella alkalisoli gen. nov., sp. nov., isolated from saline soil.</title>
        <authorList>
            <person name="Xu L."/>
            <person name="Huang X.-X."/>
            <person name="Sun J.-Q."/>
        </authorList>
    </citation>
    <scope>NUCLEOTIDE SEQUENCE [LARGE SCALE GENOMIC DNA]</scope>
    <source>
        <strain evidence="12 13">DSM 27279</strain>
    </source>
</reference>
<comment type="caution">
    <text evidence="12">The sequence shown here is derived from an EMBL/GenBank/DDBJ whole genome shotgun (WGS) entry which is preliminary data.</text>
</comment>
<evidence type="ECO:0000313" key="12">
    <source>
        <dbReference type="EMBL" id="TSH96661.1"/>
    </source>
</evidence>
<feature type="binding site" evidence="10">
    <location>
        <position position="17"/>
    </location>
    <ligand>
        <name>Mn(2+)</name>
        <dbReference type="ChEBI" id="CHEBI:29035"/>
        <label>1</label>
    </ligand>
</feature>
<dbReference type="InterPro" id="IPR029052">
    <property type="entry name" value="Metallo-depent_PP-like"/>
</dbReference>
<accession>A0A556AUP5</accession>
<dbReference type="GO" id="GO:0008758">
    <property type="term" value="F:UDP-2,3-diacylglucosamine hydrolase activity"/>
    <property type="evidence" value="ECO:0007669"/>
    <property type="project" value="UniProtKB-UniRule"/>
</dbReference>
<dbReference type="InterPro" id="IPR010138">
    <property type="entry name" value="UDP-diacylglucosamine_Hdrlase"/>
</dbReference>
<dbReference type="CDD" id="cd07398">
    <property type="entry name" value="MPP_YbbF-LpxH"/>
    <property type="match status" value="1"/>
</dbReference>
<evidence type="ECO:0000256" key="8">
    <source>
        <dbReference type="ARBA" id="ARBA00023136"/>
    </source>
</evidence>
<dbReference type="GO" id="GO:0009245">
    <property type="term" value="P:lipid A biosynthetic process"/>
    <property type="evidence" value="ECO:0007669"/>
    <property type="project" value="UniProtKB-UniRule"/>
</dbReference>
<evidence type="ECO:0000313" key="13">
    <source>
        <dbReference type="Proteomes" id="UP000318405"/>
    </source>
</evidence>
<dbReference type="EMBL" id="VLTJ01000014">
    <property type="protein sequence ID" value="TSH96661.1"/>
    <property type="molecule type" value="Genomic_DNA"/>
</dbReference>
<dbReference type="OrthoDB" id="9783283at2"/>
<dbReference type="GO" id="GO:0030145">
    <property type="term" value="F:manganese ion binding"/>
    <property type="evidence" value="ECO:0007669"/>
    <property type="project" value="UniProtKB-UniRule"/>
</dbReference>
<dbReference type="PANTHER" id="PTHR34990">
    <property type="entry name" value="UDP-2,3-DIACYLGLUCOSAMINE HYDROLASE-RELATED"/>
    <property type="match status" value="1"/>
</dbReference>
<feature type="binding site" evidence="10">
    <location>
        <begin position="88"/>
        <end position="89"/>
    </location>
    <ligand>
        <name>substrate</name>
    </ligand>
</feature>
<feature type="binding site" evidence="10">
    <location>
        <position position="123"/>
    </location>
    <ligand>
        <name>Mn(2+)</name>
        <dbReference type="ChEBI" id="CHEBI:29035"/>
        <label>2</label>
    </ligand>
</feature>
<feature type="binding site" evidence="10">
    <location>
        <position position="131"/>
    </location>
    <ligand>
        <name>substrate</name>
    </ligand>
</feature>
<feature type="binding site" evidence="10">
    <location>
        <position position="169"/>
    </location>
    <ligand>
        <name>substrate</name>
    </ligand>
</feature>
<keyword evidence="8 10" id="KW-0472">Membrane</keyword>
<dbReference type="PANTHER" id="PTHR34990:SF1">
    <property type="entry name" value="UDP-2,3-DIACYLGLUCOSAMINE HYDROLASE"/>
    <property type="match status" value="1"/>
</dbReference>
<evidence type="ECO:0000256" key="9">
    <source>
        <dbReference type="ARBA" id="ARBA00023211"/>
    </source>
</evidence>
<feature type="domain" description="Calcineurin-like phosphoesterase" evidence="11">
    <location>
        <begin position="9"/>
        <end position="208"/>
    </location>
</feature>
<dbReference type="RefSeq" id="WP_143947771.1">
    <property type="nucleotide sequence ID" value="NZ_BAABMB010000002.1"/>
</dbReference>
<sequence length="255" mass="28048">MPHITVPGTVWIAADMHLRPDTSATNEAFLAFVAAAAEQADALILPGDIFDAWIGDDVLDQPPPWLAAVLGAVADASRRIPVWIGHGNRDFLMGERLARAMGARLLPGQAVIETDAGRFLLSHGDELCTDDVPYQQMRAVVRNPAWQADVLAKPLPERMQIAARLREQSEHGKAGKTMEIMDVNQQAVETALCQAGVTRLIHGHTHRPGHHRFLLGDTLMERWVLPDWDLESTPARGGWIALDRDGPALHDIELE</sequence>
<feature type="binding site" evidence="10">
    <location>
        <position position="48"/>
    </location>
    <ligand>
        <name>Mn(2+)</name>
        <dbReference type="ChEBI" id="CHEBI:29035"/>
        <label>2</label>
    </ligand>
</feature>
<evidence type="ECO:0000259" key="11">
    <source>
        <dbReference type="Pfam" id="PF00149"/>
    </source>
</evidence>
<dbReference type="HAMAP" id="MF_00575">
    <property type="entry name" value="LpxH"/>
    <property type="match status" value="1"/>
</dbReference>
<protein>
    <recommendedName>
        <fullName evidence="10">UDP-2,3-diacylglucosamine hydrolase</fullName>
        <ecNumber evidence="10">3.6.1.54</ecNumber>
    </recommendedName>
    <alternativeName>
        <fullName evidence="10">UDP-2,3-diacylglucosamine diphosphatase</fullName>
    </alternativeName>
</protein>
<organism evidence="12 13">
    <name type="scientific">Verticiella sediminum</name>
    <dbReference type="NCBI Taxonomy" id="1247510"/>
    <lineage>
        <taxon>Bacteria</taxon>
        <taxon>Pseudomonadati</taxon>
        <taxon>Pseudomonadota</taxon>
        <taxon>Betaproteobacteria</taxon>
        <taxon>Burkholderiales</taxon>
        <taxon>Alcaligenaceae</taxon>
        <taxon>Verticiella</taxon>
    </lineage>
</organism>
<keyword evidence="1 10" id="KW-1003">Cell membrane</keyword>
<keyword evidence="13" id="KW-1185">Reference proteome</keyword>
<evidence type="ECO:0000256" key="3">
    <source>
        <dbReference type="ARBA" id="ARBA00022519"/>
    </source>
</evidence>
<evidence type="ECO:0000256" key="1">
    <source>
        <dbReference type="ARBA" id="ARBA00022475"/>
    </source>
</evidence>
<evidence type="ECO:0000256" key="10">
    <source>
        <dbReference type="HAMAP-Rule" id="MF_00575"/>
    </source>
</evidence>
<proteinExistence type="inferred from homology"/>
<feature type="binding site" evidence="10">
    <location>
        <position position="204"/>
    </location>
    <ligand>
        <name>Mn(2+)</name>
        <dbReference type="ChEBI" id="CHEBI:29035"/>
        <label>2</label>
    </ligand>
</feature>
<comment type="pathway">
    <text evidence="10">Glycolipid biosynthesis; lipid IV(A) biosynthesis; lipid IV(A) from (3R)-3-hydroxytetradecanoyl-[acyl-carrier-protein] and UDP-N-acetyl-alpha-D-glucosamine: step 4/6.</text>
</comment>
<feature type="binding site" evidence="10">
    <location>
        <position position="15"/>
    </location>
    <ligand>
        <name>Mn(2+)</name>
        <dbReference type="ChEBI" id="CHEBI:29035"/>
        <label>1</label>
    </ligand>
</feature>
<keyword evidence="2 10" id="KW-0444">Lipid biosynthesis</keyword>
<evidence type="ECO:0000256" key="5">
    <source>
        <dbReference type="ARBA" id="ARBA00022723"/>
    </source>
</evidence>
<feature type="binding site" evidence="10">
    <location>
        <position position="88"/>
    </location>
    <ligand>
        <name>Mn(2+)</name>
        <dbReference type="ChEBI" id="CHEBI:29035"/>
        <label>2</label>
    </ligand>
</feature>
<gene>
    <name evidence="10" type="primary">lpxH</name>
    <name evidence="12" type="ORF">FOZ76_08785</name>
</gene>
<keyword evidence="6 10" id="KW-0378">Hydrolase</keyword>